<proteinExistence type="predicted"/>
<keyword evidence="3" id="KW-1185">Reference proteome</keyword>
<feature type="region of interest" description="Disordered" evidence="1">
    <location>
        <begin position="25"/>
        <end position="44"/>
    </location>
</feature>
<evidence type="ECO:0000256" key="1">
    <source>
        <dbReference type="SAM" id="MobiDB-lite"/>
    </source>
</evidence>
<protein>
    <submittedName>
        <fullName evidence="2">Uncharacterized protein</fullName>
    </submittedName>
</protein>
<reference evidence="2" key="1">
    <citation type="submission" date="2019-03" db="EMBL/GenBank/DDBJ databases">
        <title>WGS assembly of Setaria viridis.</title>
        <authorList>
            <person name="Huang P."/>
            <person name="Jenkins J."/>
            <person name="Grimwood J."/>
            <person name="Barry K."/>
            <person name="Healey A."/>
            <person name="Mamidi S."/>
            <person name="Sreedasyam A."/>
            <person name="Shu S."/>
            <person name="Feldman M."/>
            <person name="Wu J."/>
            <person name="Yu Y."/>
            <person name="Chen C."/>
            <person name="Johnson J."/>
            <person name="Rokhsar D."/>
            <person name="Baxter I."/>
            <person name="Schmutz J."/>
            <person name="Brutnell T."/>
            <person name="Kellogg E."/>
        </authorList>
    </citation>
    <scope>NUCLEOTIDE SEQUENCE [LARGE SCALE GENOMIC DNA]</scope>
</reference>
<evidence type="ECO:0000313" key="3">
    <source>
        <dbReference type="Proteomes" id="UP000298652"/>
    </source>
</evidence>
<feature type="compositionally biased region" description="Basic residues" evidence="1">
    <location>
        <begin position="30"/>
        <end position="44"/>
    </location>
</feature>
<dbReference type="EMBL" id="CM016559">
    <property type="protein sequence ID" value="TKW02084.1"/>
    <property type="molecule type" value="Genomic_DNA"/>
</dbReference>
<gene>
    <name evidence="2" type="ORF">SEVIR_8G221700v2</name>
</gene>
<name>A0A4U6TLH6_SETVI</name>
<evidence type="ECO:0000313" key="2">
    <source>
        <dbReference type="EMBL" id="TKW02084.1"/>
    </source>
</evidence>
<dbReference type="Gramene" id="TKW02084">
    <property type="protein sequence ID" value="TKW02084"/>
    <property type="gene ID" value="SEVIR_8G221700v2"/>
</dbReference>
<organism evidence="2 3">
    <name type="scientific">Setaria viridis</name>
    <name type="common">Green bristlegrass</name>
    <name type="synonym">Setaria italica subsp. viridis</name>
    <dbReference type="NCBI Taxonomy" id="4556"/>
    <lineage>
        <taxon>Eukaryota</taxon>
        <taxon>Viridiplantae</taxon>
        <taxon>Streptophyta</taxon>
        <taxon>Embryophyta</taxon>
        <taxon>Tracheophyta</taxon>
        <taxon>Spermatophyta</taxon>
        <taxon>Magnoliopsida</taxon>
        <taxon>Liliopsida</taxon>
        <taxon>Poales</taxon>
        <taxon>Poaceae</taxon>
        <taxon>PACMAD clade</taxon>
        <taxon>Panicoideae</taxon>
        <taxon>Panicodae</taxon>
        <taxon>Paniceae</taxon>
        <taxon>Cenchrinae</taxon>
        <taxon>Setaria</taxon>
    </lineage>
</organism>
<dbReference type="Proteomes" id="UP000298652">
    <property type="component" value="Chromosome 8"/>
</dbReference>
<sequence>MKLDSTTATFRHRCKIWRRRRSALLPGTSHRTRSLKSIRIRNPS</sequence>
<accession>A0A4U6TLH6</accession>
<dbReference type="AlphaFoldDB" id="A0A4U6TLH6"/>